<keyword evidence="1" id="KW-0812">Transmembrane</keyword>
<sequence length="205" mass="22206">MDLTLAKGRRPEREVRLLGLRRVFAVALAPVALALMARACFVAILDPIPNASLWPSQRCTAPLLDVCCLLAVAPVLAGFWHMAGRTGWSRERSPTHCPPETTTNLLQHGYTQAHARDSAAHAARRSLLLAEAGQQSGPLHSCNAGLMNSTTRTELEDKPKRRSWQYHLAAVLQSILHGVQPTRIVCAATAIGGPRGAGANREDDR</sequence>
<dbReference type="AlphaFoldDB" id="A0A6A7A7T6"/>
<protein>
    <submittedName>
        <fullName evidence="2">Uncharacterized protein</fullName>
    </submittedName>
</protein>
<feature type="transmembrane region" description="Helical" evidence="1">
    <location>
        <begin position="61"/>
        <end position="83"/>
    </location>
</feature>
<keyword evidence="3" id="KW-1185">Reference proteome</keyword>
<accession>A0A6A7A7T6</accession>
<reference evidence="2" key="1">
    <citation type="journal article" date="2020" name="Stud. Mycol.">
        <title>101 Dothideomycetes genomes: a test case for predicting lifestyles and emergence of pathogens.</title>
        <authorList>
            <person name="Haridas S."/>
            <person name="Albert R."/>
            <person name="Binder M."/>
            <person name="Bloem J."/>
            <person name="Labutti K."/>
            <person name="Salamov A."/>
            <person name="Andreopoulos B."/>
            <person name="Baker S."/>
            <person name="Barry K."/>
            <person name="Bills G."/>
            <person name="Bluhm B."/>
            <person name="Cannon C."/>
            <person name="Castanera R."/>
            <person name="Culley D."/>
            <person name="Daum C."/>
            <person name="Ezra D."/>
            <person name="Gonzalez J."/>
            <person name="Henrissat B."/>
            <person name="Kuo A."/>
            <person name="Liang C."/>
            <person name="Lipzen A."/>
            <person name="Lutzoni F."/>
            <person name="Magnuson J."/>
            <person name="Mondo S."/>
            <person name="Nolan M."/>
            <person name="Ohm R."/>
            <person name="Pangilinan J."/>
            <person name="Park H.-J."/>
            <person name="Ramirez L."/>
            <person name="Alfaro M."/>
            <person name="Sun H."/>
            <person name="Tritt A."/>
            <person name="Yoshinaga Y."/>
            <person name="Zwiers L.-H."/>
            <person name="Turgeon B."/>
            <person name="Goodwin S."/>
            <person name="Spatafora J."/>
            <person name="Crous P."/>
            <person name="Grigoriev I."/>
        </authorList>
    </citation>
    <scope>NUCLEOTIDE SEQUENCE</scope>
    <source>
        <strain evidence="2">CBS 113818</strain>
    </source>
</reference>
<evidence type="ECO:0000256" key="1">
    <source>
        <dbReference type="SAM" id="Phobius"/>
    </source>
</evidence>
<dbReference type="Proteomes" id="UP000799424">
    <property type="component" value="Unassembled WGS sequence"/>
</dbReference>
<name>A0A6A7A7T6_9PLEO</name>
<keyword evidence="1" id="KW-1133">Transmembrane helix</keyword>
<organism evidence="2 3">
    <name type="scientific">Ophiobolus disseminans</name>
    <dbReference type="NCBI Taxonomy" id="1469910"/>
    <lineage>
        <taxon>Eukaryota</taxon>
        <taxon>Fungi</taxon>
        <taxon>Dikarya</taxon>
        <taxon>Ascomycota</taxon>
        <taxon>Pezizomycotina</taxon>
        <taxon>Dothideomycetes</taxon>
        <taxon>Pleosporomycetidae</taxon>
        <taxon>Pleosporales</taxon>
        <taxon>Pleosporineae</taxon>
        <taxon>Phaeosphaeriaceae</taxon>
        <taxon>Ophiobolus</taxon>
    </lineage>
</organism>
<evidence type="ECO:0000313" key="3">
    <source>
        <dbReference type="Proteomes" id="UP000799424"/>
    </source>
</evidence>
<gene>
    <name evidence="2" type="ORF">CC86DRAFT_403991</name>
</gene>
<feature type="transmembrane region" description="Helical" evidence="1">
    <location>
        <begin position="23"/>
        <end position="45"/>
    </location>
</feature>
<dbReference type="EMBL" id="MU006221">
    <property type="protein sequence ID" value="KAF2829350.1"/>
    <property type="molecule type" value="Genomic_DNA"/>
</dbReference>
<evidence type="ECO:0000313" key="2">
    <source>
        <dbReference type="EMBL" id="KAF2829350.1"/>
    </source>
</evidence>
<proteinExistence type="predicted"/>
<keyword evidence="1" id="KW-0472">Membrane</keyword>